<organism evidence="16 17">
    <name type="scientific">Clostridium amylolyticum</name>
    <dbReference type="NCBI Taxonomy" id="1121298"/>
    <lineage>
        <taxon>Bacteria</taxon>
        <taxon>Bacillati</taxon>
        <taxon>Bacillota</taxon>
        <taxon>Clostridia</taxon>
        <taxon>Eubacteriales</taxon>
        <taxon>Clostridiaceae</taxon>
        <taxon>Clostridium</taxon>
    </lineage>
</organism>
<feature type="transmembrane region" description="Helical" evidence="13">
    <location>
        <begin position="12"/>
        <end position="33"/>
    </location>
</feature>
<keyword evidence="10" id="KW-0961">Cell wall biogenesis/degradation</keyword>
<evidence type="ECO:0000256" key="13">
    <source>
        <dbReference type="SAM" id="Phobius"/>
    </source>
</evidence>
<proteinExistence type="inferred from homology"/>
<dbReference type="GO" id="GO:0071972">
    <property type="term" value="F:peptidoglycan L,D-transpeptidase activity"/>
    <property type="evidence" value="ECO:0007669"/>
    <property type="project" value="TreeGrafter"/>
</dbReference>
<dbReference type="GO" id="GO:0005886">
    <property type="term" value="C:plasma membrane"/>
    <property type="evidence" value="ECO:0007669"/>
    <property type="project" value="UniProtKB-SubCell"/>
</dbReference>
<dbReference type="AlphaFoldDB" id="A0A1M6BFB2"/>
<protein>
    <submittedName>
        <fullName evidence="16">Penicillin-binding protein 2</fullName>
    </submittedName>
</protein>
<dbReference type="EMBL" id="FQZO01000001">
    <property type="protein sequence ID" value="SHI47268.1"/>
    <property type="molecule type" value="Genomic_DNA"/>
</dbReference>
<feature type="domain" description="Penicillin-binding protein transpeptidase" evidence="14">
    <location>
        <begin position="408"/>
        <end position="691"/>
    </location>
</feature>
<evidence type="ECO:0000256" key="5">
    <source>
        <dbReference type="ARBA" id="ARBA00022692"/>
    </source>
</evidence>
<keyword evidence="11" id="KW-0175">Coiled coil</keyword>
<dbReference type="RefSeq" id="WP_178140665.1">
    <property type="nucleotide sequence ID" value="NZ_FQZO01000001.1"/>
</dbReference>
<dbReference type="InterPro" id="IPR005311">
    <property type="entry name" value="PBP_dimer"/>
</dbReference>
<comment type="subcellular location">
    <subcellularLocation>
        <location evidence="2">Cell membrane</location>
    </subcellularLocation>
    <subcellularLocation>
        <location evidence="1">Membrane</location>
        <topology evidence="1">Single-pass membrane protein</topology>
    </subcellularLocation>
</comment>
<dbReference type="STRING" id="1121298.SAMN05444401_0742"/>
<gene>
    <name evidence="16" type="ORF">SAMN05444401_0742</name>
</gene>
<dbReference type="Proteomes" id="UP000184080">
    <property type="component" value="Unassembled WGS sequence"/>
</dbReference>
<dbReference type="Pfam" id="PF00905">
    <property type="entry name" value="Transpeptidase"/>
    <property type="match status" value="2"/>
</dbReference>
<keyword evidence="17" id="KW-1185">Reference proteome</keyword>
<dbReference type="GO" id="GO:0071555">
    <property type="term" value="P:cell wall organization"/>
    <property type="evidence" value="ECO:0007669"/>
    <property type="project" value="UniProtKB-KW"/>
</dbReference>
<sequence length="939" mass="106265">MKKNKMSRYTALVIIMLVIYIAILSKLAVLQVFKHDDYKDRANNRSVRQIPEQAPRGKILDSTGAILADSRQSYTVEYIETTDSEKEFFDTMTKVFKLLDSLGESQKDDFKLKIDNDKKFYIEYTSSDPSAIKKQDLRFKKDRGLDFYLKDELDYFKKKKTDLNEEDQLKLEDEMLKVSPEGMFYRLVKQYDLYKLIHPNPTEEEKKVYSKKDPKEITQELLQKYSIEELRRYMVVKDAIKMQSYSGFKPVTIAANIKDDSAFIFMQKLNDLPGIDVRLQPIRFYPYGNLASSVIGYLSSINGDQKDRYEERGYDITTDTIGISGIEAAYEDRLKGSKGGTTVKVNKVGRKTEELFRLDPYPGDNIQLTLDKNLQYTAQRALKETLENLQKQKFIDGGKTAVGNANRGAVVATDVNTGKVLALASFPDFDPNIFTIPGKLTPELSKQYFNPDFDAFAKDYINKTSSSQTVEQLFPKDSNGARRDSFDVYPKPFFNYATQGTVPTGSTFKTVTATAGLEEGLITPGEKVLDQGIFNKYPEFKNYQGKCDIYERSHGSHGYVDMAEAFRVSCNYYFYEVAYRLYKKDGLDKLAQYAWRLGLGSDPNSKGKVGSGIEIAENTDGQVYNLKSYTETVAFSAKFELVEALEAGYYKFAPERGKKHTPFNIAYDKNDDEALDKAKSEVKDYIINKIKAQRKENKNDEFNEITKELKVKFENLIGKYNKEEQKKYSKSDVENASYNMARYIVFDKSGDITSPGNLTNASIGLGMNNFTPLQMTNAVATIINGGKRYKVHLVDKILNPDNKVVEEIKPVVVDDLKLKPSTVNAIKEGMRRVNQSGAFKDFPISSGGKTGTTPYRPDQREIGRSAYGVYVAFAPLEKPEIAVTVVLYDVGHGSSSGPVAKAVLETYFRDKIKAEFPGYKSSSTSYSLDPKVEEVNTGK</sequence>
<evidence type="ECO:0000256" key="2">
    <source>
        <dbReference type="ARBA" id="ARBA00004236"/>
    </source>
</evidence>
<feature type="region of interest" description="Disordered" evidence="12">
    <location>
        <begin position="918"/>
        <end position="939"/>
    </location>
</feature>
<evidence type="ECO:0000313" key="17">
    <source>
        <dbReference type="Proteomes" id="UP000184080"/>
    </source>
</evidence>
<evidence type="ECO:0000259" key="14">
    <source>
        <dbReference type="Pfam" id="PF00905"/>
    </source>
</evidence>
<evidence type="ECO:0000256" key="8">
    <source>
        <dbReference type="ARBA" id="ARBA00022989"/>
    </source>
</evidence>
<keyword evidence="9 13" id="KW-0472">Membrane</keyword>
<accession>A0A1M6BFB2</accession>
<keyword evidence="6" id="KW-0133">Cell shape</keyword>
<dbReference type="PANTHER" id="PTHR30627:SF2">
    <property type="entry name" value="PEPTIDOGLYCAN D,D-TRANSPEPTIDASE MRDA"/>
    <property type="match status" value="1"/>
</dbReference>
<evidence type="ECO:0000256" key="11">
    <source>
        <dbReference type="SAM" id="Coils"/>
    </source>
</evidence>
<feature type="domain" description="Penicillin-binding protein dimerisation" evidence="15">
    <location>
        <begin position="52"/>
        <end position="354"/>
    </location>
</feature>
<evidence type="ECO:0000313" key="16">
    <source>
        <dbReference type="EMBL" id="SHI47268.1"/>
    </source>
</evidence>
<dbReference type="InterPro" id="IPR050515">
    <property type="entry name" value="Beta-lactam/transpept"/>
</dbReference>
<dbReference type="Gene3D" id="3.40.710.10">
    <property type="entry name" value="DD-peptidase/beta-lactamase superfamily"/>
    <property type="match status" value="2"/>
</dbReference>
<keyword evidence="4" id="KW-1003">Cell membrane</keyword>
<dbReference type="InterPro" id="IPR036138">
    <property type="entry name" value="PBP_dimer_sf"/>
</dbReference>
<dbReference type="Gene3D" id="3.30.1390.30">
    <property type="entry name" value="Penicillin-binding protein 2a, domain 3"/>
    <property type="match status" value="1"/>
</dbReference>
<dbReference type="InterPro" id="IPR012338">
    <property type="entry name" value="Beta-lactam/transpept-like"/>
</dbReference>
<dbReference type="SUPFAM" id="SSF56519">
    <property type="entry name" value="Penicillin binding protein dimerisation domain"/>
    <property type="match status" value="1"/>
</dbReference>
<dbReference type="GO" id="GO:0008658">
    <property type="term" value="F:penicillin binding"/>
    <property type="evidence" value="ECO:0007669"/>
    <property type="project" value="InterPro"/>
</dbReference>
<evidence type="ECO:0000256" key="3">
    <source>
        <dbReference type="ARBA" id="ARBA00007171"/>
    </source>
</evidence>
<evidence type="ECO:0000256" key="9">
    <source>
        <dbReference type="ARBA" id="ARBA00023136"/>
    </source>
</evidence>
<dbReference type="GO" id="GO:0009252">
    <property type="term" value="P:peptidoglycan biosynthetic process"/>
    <property type="evidence" value="ECO:0007669"/>
    <property type="project" value="UniProtKB-KW"/>
</dbReference>
<name>A0A1M6BFB2_9CLOT</name>
<dbReference type="PANTHER" id="PTHR30627">
    <property type="entry name" value="PEPTIDOGLYCAN D,D-TRANSPEPTIDASE"/>
    <property type="match status" value="1"/>
</dbReference>
<keyword evidence="7" id="KW-0573">Peptidoglycan synthesis</keyword>
<dbReference type="SUPFAM" id="SSF56601">
    <property type="entry name" value="beta-lactamase/transpeptidase-like"/>
    <property type="match status" value="1"/>
</dbReference>
<evidence type="ECO:0000256" key="12">
    <source>
        <dbReference type="SAM" id="MobiDB-lite"/>
    </source>
</evidence>
<dbReference type="Gene3D" id="3.90.1310.10">
    <property type="entry name" value="Penicillin-binding protein 2a (Domain 2)"/>
    <property type="match status" value="2"/>
</dbReference>
<keyword evidence="5 13" id="KW-0812">Transmembrane</keyword>
<dbReference type="InterPro" id="IPR001460">
    <property type="entry name" value="PCN-bd_Tpept"/>
</dbReference>
<dbReference type="Pfam" id="PF03717">
    <property type="entry name" value="PBP_dimer"/>
    <property type="match status" value="1"/>
</dbReference>
<evidence type="ECO:0000256" key="10">
    <source>
        <dbReference type="ARBA" id="ARBA00023316"/>
    </source>
</evidence>
<evidence type="ECO:0000256" key="6">
    <source>
        <dbReference type="ARBA" id="ARBA00022960"/>
    </source>
</evidence>
<comment type="similarity">
    <text evidence="3">Belongs to the transpeptidase family.</text>
</comment>
<evidence type="ECO:0000256" key="1">
    <source>
        <dbReference type="ARBA" id="ARBA00004167"/>
    </source>
</evidence>
<feature type="compositionally biased region" description="Basic and acidic residues" evidence="12">
    <location>
        <begin position="930"/>
        <end position="939"/>
    </location>
</feature>
<evidence type="ECO:0000259" key="15">
    <source>
        <dbReference type="Pfam" id="PF03717"/>
    </source>
</evidence>
<evidence type="ECO:0000256" key="7">
    <source>
        <dbReference type="ARBA" id="ARBA00022984"/>
    </source>
</evidence>
<feature type="coiled-coil region" evidence="11">
    <location>
        <begin position="675"/>
        <end position="712"/>
    </location>
</feature>
<dbReference type="GO" id="GO:0008360">
    <property type="term" value="P:regulation of cell shape"/>
    <property type="evidence" value="ECO:0007669"/>
    <property type="project" value="UniProtKB-KW"/>
</dbReference>
<reference evidence="16 17" key="1">
    <citation type="submission" date="2016-11" db="EMBL/GenBank/DDBJ databases">
        <authorList>
            <person name="Jaros S."/>
            <person name="Januszkiewicz K."/>
            <person name="Wedrychowicz H."/>
        </authorList>
    </citation>
    <scope>NUCLEOTIDE SEQUENCE [LARGE SCALE GENOMIC DNA]</scope>
    <source>
        <strain evidence="16 17">DSM 21864</strain>
    </source>
</reference>
<feature type="domain" description="Penicillin-binding protein transpeptidase" evidence="14">
    <location>
        <begin position="755"/>
        <end position="905"/>
    </location>
</feature>
<evidence type="ECO:0000256" key="4">
    <source>
        <dbReference type="ARBA" id="ARBA00022475"/>
    </source>
</evidence>
<keyword evidence="8 13" id="KW-1133">Transmembrane helix</keyword>